<accession>A0A9J6AU48</accession>
<reference evidence="1 2" key="1">
    <citation type="submission" date="2020-09" db="EMBL/GenBank/DDBJ databases">
        <title>De no assembly of potato wild relative species, Solanum commersonii.</title>
        <authorList>
            <person name="Cho K."/>
        </authorList>
    </citation>
    <scope>NUCLEOTIDE SEQUENCE [LARGE SCALE GENOMIC DNA]</scope>
    <source>
        <strain evidence="1">LZ3.2</strain>
        <tissue evidence="1">Leaf</tissue>
    </source>
</reference>
<protein>
    <submittedName>
        <fullName evidence="1">Uncharacterized protein</fullName>
    </submittedName>
</protein>
<dbReference type="EMBL" id="JACXVP010000002">
    <property type="protein sequence ID" value="KAG5627679.1"/>
    <property type="molecule type" value="Genomic_DNA"/>
</dbReference>
<dbReference type="Proteomes" id="UP000824120">
    <property type="component" value="Chromosome 2"/>
</dbReference>
<sequence>MLFFWCKEDGIEEVEQLVDFLGSINSPWVMRCTHKQLGACSDVLDMRGKASADFAPTFRA</sequence>
<proteinExistence type="predicted"/>
<evidence type="ECO:0000313" key="2">
    <source>
        <dbReference type="Proteomes" id="UP000824120"/>
    </source>
</evidence>
<keyword evidence="2" id="KW-1185">Reference proteome</keyword>
<evidence type="ECO:0000313" key="1">
    <source>
        <dbReference type="EMBL" id="KAG5627679.1"/>
    </source>
</evidence>
<dbReference type="AlphaFoldDB" id="A0A9J6AU48"/>
<gene>
    <name evidence="1" type="ORF">H5410_012897</name>
</gene>
<comment type="caution">
    <text evidence="1">The sequence shown here is derived from an EMBL/GenBank/DDBJ whole genome shotgun (WGS) entry which is preliminary data.</text>
</comment>
<organism evidence="1 2">
    <name type="scientific">Solanum commersonii</name>
    <name type="common">Commerson's wild potato</name>
    <name type="synonym">Commerson's nightshade</name>
    <dbReference type="NCBI Taxonomy" id="4109"/>
    <lineage>
        <taxon>Eukaryota</taxon>
        <taxon>Viridiplantae</taxon>
        <taxon>Streptophyta</taxon>
        <taxon>Embryophyta</taxon>
        <taxon>Tracheophyta</taxon>
        <taxon>Spermatophyta</taxon>
        <taxon>Magnoliopsida</taxon>
        <taxon>eudicotyledons</taxon>
        <taxon>Gunneridae</taxon>
        <taxon>Pentapetalae</taxon>
        <taxon>asterids</taxon>
        <taxon>lamiids</taxon>
        <taxon>Solanales</taxon>
        <taxon>Solanaceae</taxon>
        <taxon>Solanoideae</taxon>
        <taxon>Solaneae</taxon>
        <taxon>Solanum</taxon>
    </lineage>
</organism>
<name>A0A9J6AU48_SOLCO</name>